<evidence type="ECO:0000256" key="1">
    <source>
        <dbReference type="SAM" id="Phobius"/>
    </source>
</evidence>
<dbReference type="EMBL" id="GG730040">
    <property type="protein sequence ID" value="EEZ93214.1"/>
    <property type="molecule type" value="Genomic_DNA"/>
</dbReference>
<dbReference type="Proteomes" id="UP000009375">
    <property type="component" value="Unassembled WGS sequence"/>
</dbReference>
<protein>
    <submittedName>
        <fullName evidence="2">Uncharacterized protein</fullName>
    </submittedName>
</protein>
<sequence>MEAIWFYVIAIILGITLVIVYILFVGPSALSKDISGFFTSISSSITSGFKNAY</sequence>
<accession>D2EEJ6</accession>
<dbReference type="AlphaFoldDB" id="D2EEJ6"/>
<keyword evidence="1" id="KW-0472">Membrane</keyword>
<evidence type="ECO:0000313" key="3">
    <source>
        <dbReference type="Proteomes" id="UP000009375"/>
    </source>
</evidence>
<keyword evidence="1" id="KW-1133">Transmembrane helix</keyword>
<keyword evidence="1" id="KW-0812">Transmembrane</keyword>
<feature type="transmembrane region" description="Helical" evidence="1">
    <location>
        <begin position="6"/>
        <end position="25"/>
    </location>
</feature>
<gene>
    <name evidence="2" type="ORF">BJBARM4_0141</name>
</gene>
<reference evidence="2 3" key="1">
    <citation type="journal article" date="2010" name="Proc. Natl. Acad. Sci. U.S.A.">
        <title>Enigmatic, ultrasmall, uncultivated Archaea.</title>
        <authorList>
            <person name="Baker B.J."/>
            <person name="Comolli L.R."/>
            <person name="Dick G.J."/>
            <person name="Hauser L.J."/>
            <person name="Hyatt D."/>
            <person name="Dill B.D."/>
            <person name="Land M.L."/>
            <person name="Verberkmoes N.C."/>
            <person name="Hettich R.L."/>
            <person name="Banfield J.F."/>
        </authorList>
    </citation>
    <scope>NUCLEOTIDE SEQUENCE [LARGE SCALE GENOMIC DNA]</scope>
</reference>
<name>D2EEJ6_PARA4</name>
<proteinExistence type="predicted"/>
<organism evidence="2 3">
    <name type="scientific">Candidatus Parvarchaeum acidiphilum ARMAN-4</name>
    <dbReference type="NCBI Taxonomy" id="662760"/>
    <lineage>
        <taxon>Archaea</taxon>
        <taxon>Candidatus Parvarchaeota</taxon>
        <taxon>Candidatus Parvarchaeum</taxon>
    </lineage>
</organism>
<evidence type="ECO:0000313" key="2">
    <source>
        <dbReference type="EMBL" id="EEZ93214.1"/>
    </source>
</evidence>